<dbReference type="Proteomes" id="UP000799436">
    <property type="component" value="Unassembled WGS sequence"/>
</dbReference>
<proteinExistence type="predicted"/>
<evidence type="ECO:0000313" key="2">
    <source>
        <dbReference type="EMBL" id="KAF2763924.1"/>
    </source>
</evidence>
<keyword evidence="3" id="KW-1185">Reference proteome</keyword>
<feature type="transmembrane region" description="Helical" evidence="1">
    <location>
        <begin position="55"/>
        <end position="77"/>
    </location>
</feature>
<organism evidence="2 3">
    <name type="scientific">Teratosphaeria nubilosa</name>
    <dbReference type="NCBI Taxonomy" id="161662"/>
    <lineage>
        <taxon>Eukaryota</taxon>
        <taxon>Fungi</taxon>
        <taxon>Dikarya</taxon>
        <taxon>Ascomycota</taxon>
        <taxon>Pezizomycotina</taxon>
        <taxon>Dothideomycetes</taxon>
        <taxon>Dothideomycetidae</taxon>
        <taxon>Mycosphaerellales</taxon>
        <taxon>Teratosphaeriaceae</taxon>
        <taxon>Teratosphaeria</taxon>
    </lineage>
</organism>
<dbReference type="AlphaFoldDB" id="A0A6G1KV52"/>
<dbReference type="EMBL" id="ML995951">
    <property type="protein sequence ID" value="KAF2763924.1"/>
    <property type="molecule type" value="Genomic_DNA"/>
</dbReference>
<keyword evidence="1" id="KW-1133">Transmembrane helix</keyword>
<keyword evidence="1" id="KW-0472">Membrane</keyword>
<keyword evidence="1" id="KW-0812">Transmembrane</keyword>
<accession>A0A6G1KV52</accession>
<sequence>MPLPTSASGSKLETTVYTVDLSPSTTPASTGSAVSTTDYGVSSWQDATSVTSATWILWLYVVVSFCVLIVLMVSGTLDHKLNWKRHAERQSRNERLDLWRGTSFRESRIDSPHLGRRHRREIATLGSPVRPVSIAETDLGLGGEVQYYPHAGYASEAPIELQTRILRLADRSPTALPGSDGMGDMSGGRPRVLPVGTDAQVRDQMMDQAREEQEMAWRRIQAARSLEASLGRISALGFA</sequence>
<gene>
    <name evidence="2" type="ORF">EJ03DRAFT_356215</name>
</gene>
<name>A0A6G1KV52_9PEZI</name>
<protein>
    <submittedName>
        <fullName evidence="2">Uncharacterized protein</fullName>
    </submittedName>
</protein>
<evidence type="ECO:0000313" key="3">
    <source>
        <dbReference type="Proteomes" id="UP000799436"/>
    </source>
</evidence>
<reference evidence="2" key="1">
    <citation type="journal article" date="2020" name="Stud. Mycol.">
        <title>101 Dothideomycetes genomes: a test case for predicting lifestyles and emergence of pathogens.</title>
        <authorList>
            <person name="Haridas S."/>
            <person name="Albert R."/>
            <person name="Binder M."/>
            <person name="Bloem J."/>
            <person name="Labutti K."/>
            <person name="Salamov A."/>
            <person name="Andreopoulos B."/>
            <person name="Baker S."/>
            <person name="Barry K."/>
            <person name="Bills G."/>
            <person name="Bluhm B."/>
            <person name="Cannon C."/>
            <person name="Castanera R."/>
            <person name="Culley D."/>
            <person name="Daum C."/>
            <person name="Ezra D."/>
            <person name="Gonzalez J."/>
            <person name="Henrissat B."/>
            <person name="Kuo A."/>
            <person name="Liang C."/>
            <person name="Lipzen A."/>
            <person name="Lutzoni F."/>
            <person name="Magnuson J."/>
            <person name="Mondo S."/>
            <person name="Nolan M."/>
            <person name="Ohm R."/>
            <person name="Pangilinan J."/>
            <person name="Park H.-J."/>
            <person name="Ramirez L."/>
            <person name="Alfaro M."/>
            <person name="Sun H."/>
            <person name="Tritt A."/>
            <person name="Yoshinaga Y."/>
            <person name="Zwiers L.-H."/>
            <person name="Turgeon B."/>
            <person name="Goodwin S."/>
            <person name="Spatafora J."/>
            <person name="Crous P."/>
            <person name="Grigoriev I."/>
        </authorList>
    </citation>
    <scope>NUCLEOTIDE SEQUENCE</scope>
    <source>
        <strain evidence="2">CBS 116005</strain>
    </source>
</reference>
<evidence type="ECO:0000256" key="1">
    <source>
        <dbReference type="SAM" id="Phobius"/>
    </source>
</evidence>